<keyword evidence="3" id="KW-0963">Cytoplasm</keyword>
<feature type="domain" description="Cytoskeleton-associated protein 2 C-terminal" evidence="7">
    <location>
        <begin position="263"/>
        <end position="305"/>
    </location>
</feature>
<feature type="region of interest" description="Disordered" evidence="6">
    <location>
        <begin position="1"/>
        <end position="371"/>
    </location>
</feature>
<dbReference type="PANTHER" id="PTHR16076:SF8">
    <property type="entry name" value="CYTOSKELETON-ASSOCIATED PROTEIN 2"/>
    <property type="match status" value="1"/>
</dbReference>
<dbReference type="OrthoDB" id="9945093at2759"/>
<proteinExistence type="inferred from homology"/>
<reference evidence="8" key="3">
    <citation type="submission" date="2025-09" db="UniProtKB">
        <authorList>
            <consortium name="Ensembl"/>
        </authorList>
    </citation>
    <scope>IDENTIFICATION</scope>
</reference>
<dbReference type="PANTHER" id="PTHR16076">
    <property type="entry name" value="CYTOSKELETON ASSOCIATED PROTEIN 2-RELATED"/>
    <property type="match status" value="1"/>
</dbReference>
<feature type="region of interest" description="Disordered" evidence="6">
    <location>
        <begin position="438"/>
        <end position="478"/>
    </location>
</feature>
<evidence type="ECO:0000256" key="5">
    <source>
        <dbReference type="ARBA" id="ARBA00023212"/>
    </source>
</evidence>
<evidence type="ECO:0000256" key="3">
    <source>
        <dbReference type="ARBA" id="ARBA00022490"/>
    </source>
</evidence>
<feature type="compositionally biased region" description="Basic and acidic residues" evidence="6">
    <location>
        <begin position="342"/>
        <end position="358"/>
    </location>
</feature>
<evidence type="ECO:0000256" key="4">
    <source>
        <dbReference type="ARBA" id="ARBA00022553"/>
    </source>
</evidence>
<dbReference type="FunCoup" id="A0A672YLV6">
    <property type="interactions" value="756"/>
</dbReference>
<sequence length="590" mass="64183">MDTVAASRRNHTSKKGNKENAQPANETKSLIRRGISKPPLKAPLQPKGKEKDQTTTKSGLLKASTRQTDGKLTSTVAVKNITLKKVEKVAPAPQSHAFTSTQASKHKKLAAEAPKPPTAAPSSKPAPGMYKGRIIQSKIGSIWKSSSSLNSEDAKPSAPKTTNQRVGNLTKSRITPAAGCSTQKPVPPRSKTVSDGATKPASRPVASRPPTGFSSARPPTRTVPTAIRSRNATAGPTKRCGTLISKPTIPATDRKASKPPVCSTLSQYRRAAETEEQKKAKLAEWLASKGKNLKRPAMVTRPPTKTKAPARPEDHLKPQPEPQPEPEPAAQCNPEPEPEPSLDTHEPSSTSADERVENQEPDVTQKNPTPEIMNTTLDLLENSDVDLSINPAEGVDDIVINLCEALEAMETPSCCNDEPPQVTDECNDVEVVDELKDENKQEEVMDEKPEDVVEKTEEEADEQELEDSLEEVDSDDDVMESTSAVRDASVVKYSVKTTPYLQSVKKTIADEVGTGSSRRKSNISDVKFLTPVRRSSRIQRKSSRLPTMLVDHDPCVSSLAELVKLDDNPNAYIYRKNPALLEDLPDEPRV</sequence>
<protein>
    <submittedName>
        <fullName evidence="8">Cytoskeleton-associated protein 2-like</fullName>
    </submittedName>
</protein>
<feature type="domain" description="Cytoskeleton-associated protein 2 C-terminal" evidence="7">
    <location>
        <begin position="421"/>
        <end position="580"/>
    </location>
</feature>
<feature type="compositionally biased region" description="Polar residues" evidence="6">
    <location>
        <begin position="361"/>
        <end position="371"/>
    </location>
</feature>
<feature type="compositionally biased region" description="Basic and acidic residues" evidence="6">
    <location>
        <begin position="438"/>
        <end position="455"/>
    </location>
</feature>
<evidence type="ECO:0000313" key="8">
    <source>
        <dbReference type="Ensembl" id="ENSSORP00005005487.1"/>
    </source>
</evidence>
<evidence type="ECO:0000259" key="7">
    <source>
        <dbReference type="Pfam" id="PF15297"/>
    </source>
</evidence>
<dbReference type="Proteomes" id="UP000472271">
    <property type="component" value="Chromosome 14"/>
</dbReference>
<feature type="compositionally biased region" description="Polar residues" evidence="6">
    <location>
        <begin position="159"/>
        <end position="173"/>
    </location>
</feature>
<evidence type="ECO:0000256" key="6">
    <source>
        <dbReference type="SAM" id="MobiDB-lite"/>
    </source>
</evidence>
<comment type="similarity">
    <text evidence="2">Belongs to the CKAP2 family.</text>
</comment>
<dbReference type="InParanoid" id="A0A672YLV6"/>
<name>A0A672YLV6_9TELE</name>
<dbReference type="Ensembl" id="ENSSORT00005005673.1">
    <property type="protein sequence ID" value="ENSSORP00005005487.1"/>
    <property type="gene ID" value="ENSSORG00005003280.1"/>
</dbReference>
<keyword evidence="4" id="KW-0597">Phosphoprotein</keyword>
<keyword evidence="5" id="KW-0206">Cytoskeleton</keyword>
<feature type="compositionally biased region" description="Acidic residues" evidence="6">
    <location>
        <begin position="456"/>
        <end position="478"/>
    </location>
</feature>
<gene>
    <name evidence="8" type="primary">si:ch211-266i6.3</name>
</gene>
<feature type="compositionally biased region" description="Low complexity" evidence="6">
    <location>
        <begin position="134"/>
        <end position="151"/>
    </location>
</feature>
<comment type="subcellular location">
    <subcellularLocation>
        <location evidence="1">Cytoplasm</location>
        <location evidence="1">Cytoskeleton</location>
    </subcellularLocation>
</comment>
<evidence type="ECO:0000256" key="1">
    <source>
        <dbReference type="ARBA" id="ARBA00004245"/>
    </source>
</evidence>
<keyword evidence="9" id="KW-1185">Reference proteome</keyword>
<dbReference type="InterPro" id="IPR026165">
    <property type="entry name" value="CKAP2_fam"/>
</dbReference>
<dbReference type="GO" id="GO:0007026">
    <property type="term" value="P:negative regulation of microtubule depolymerization"/>
    <property type="evidence" value="ECO:0007669"/>
    <property type="project" value="TreeGrafter"/>
</dbReference>
<feature type="compositionally biased region" description="Basic and acidic residues" evidence="6">
    <location>
        <begin position="270"/>
        <end position="282"/>
    </location>
</feature>
<evidence type="ECO:0000313" key="9">
    <source>
        <dbReference type="Proteomes" id="UP000472271"/>
    </source>
</evidence>
<reference evidence="8" key="1">
    <citation type="submission" date="2019-06" db="EMBL/GenBank/DDBJ databases">
        <authorList>
            <consortium name="Wellcome Sanger Institute Data Sharing"/>
        </authorList>
    </citation>
    <scope>NUCLEOTIDE SEQUENCE [LARGE SCALE GENOMIC DNA]</scope>
</reference>
<feature type="compositionally biased region" description="Polar residues" evidence="6">
    <location>
        <begin position="64"/>
        <end position="77"/>
    </location>
</feature>
<organism evidence="8 9">
    <name type="scientific">Sphaeramia orbicularis</name>
    <name type="common">orbiculate cardinalfish</name>
    <dbReference type="NCBI Taxonomy" id="375764"/>
    <lineage>
        <taxon>Eukaryota</taxon>
        <taxon>Metazoa</taxon>
        <taxon>Chordata</taxon>
        <taxon>Craniata</taxon>
        <taxon>Vertebrata</taxon>
        <taxon>Euteleostomi</taxon>
        <taxon>Actinopterygii</taxon>
        <taxon>Neopterygii</taxon>
        <taxon>Teleostei</taxon>
        <taxon>Neoteleostei</taxon>
        <taxon>Acanthomorphata</taxon>
        <taxon>Gobiaria</taxon>
        <taxon>Kurtiformes</taxon>
        <taxon>Apogonoidei</taxon>
        <taxon>Apogonidae</taxon>
        <taxon>Apogoninae</taxon>
        <taxon>Sphaeramia</taxon>
    </lineage>
</organism>
<accession>A0A672YLV6</accession>
<feature type="compositionally biased region" description="Polar residues" evidence="6">
    <location>
        <begin position="19"/>
        <end position="28"/>
    </location>
</feature>
<dbReference type="GO" id="GO:0015630">
    <property type="term" value="C:microtubule cytoskeleton"/>
    <property type="evidence" value="ECO:0007669"/>
    <property type="project" value="TreeGrafter"/>
</dbReference>
<dbReference type="AlphaFoldDB" id="A0A672YLV6"/>
<dbReference type="InterPro" id="IPR029197">
    <property type="entry name" value="CKAP2_C"/>
</dbReference>
<reference evidence="8" key="2">
    <citation type="submission" date="2025-08" db="UniProtKB">
        <authorList>
            <consortium name="Ensembl"/>
        </authorList>
    </citation>
    <scope>IDENTIFICATION</scope>
</reference>
<evidence type="ECO:0000256" key="2">
    <source>
        <dbReference type="ARBA" id="ARBA00009468"/>
    </source>
</evidence>
<dbReference type="Pfam" id="PF15297">
    <property type="entry name" value="CKAP2_C"/>
    <property type="match status" value="2"/>
</dbReference>